<organism evidence="1 2">
    <name type="scientific">Pedobacter frigidisoli</name>
    <dbReference type="NCBI Taxonomy" id="2530455"/>
    <lineage>
        <taxon>Bacteria</taxon>
        <taxon>Pseudomonadati</taxon>
        <taxon>Bacteroidota</taxon>
        <taxon>Sphingobacteriia</taxon>
        <taxon>Sphingobacteriales</taxon>
        <taxon>Sphingobacteriaceae</taxon>
        <taxon>Pedobacter</taxon>
    </lineage>
</organism>
<dbReference type="InterPro" id="IPR028228">
    <property type="entry name" value="Imm53"/>
</dbReference>
<reference evidence="1 2" key="1">
    <citation type="submission" date="2019-02" db="EMBL/GenBank/DDBJ databases">
        <title>Pedobacter sp. RP-3-11 sp. nov., isolated from Arctic soil.</title>
        <authorList>
            <person name="Dahal R.H."/>
        </authorList>
    </citation>
    <scope>NUCLEOTIDE SEQUENCE [LARGE SCALE GENOMIC DNA]</scope>
    <source>
        <strain evidence="1 2">RP-3-11</strain>
    </source>
</reference>
<keyword evidence="2" id="KW-1185">Reference proteome</keyword>
<proteinExistence type="predicted"/>
<dbReference type="OrthoDB" id="3533713at2"/>
<comment type="caution">
    <text evidence="1">The sequence shown here is derived from an EMBL/GenBank/DDBJ whole genome shotgun (WGS) entry which is preliminary data.</text>
</comment>
<dbReference type="Pfam" id="PF15580">
    <property type="entry name" value="Imm53"/>
    <property type="match status" value="1"/>
</dbReference>
<accession>A0A4R0NYX4</accession>
<dbReference type="EMBL" id="SJSN01000012">
    <property type="protein sequence ID" value="TCD05848.1"/>
    <property type="molecule type" value="Genomic_DNA"/>
</dbReference>
<gene>
    <name evidence="1" type="ORF">EZ449_15395</name>
</gene>
<evidence type="ECO:0000313" key="1">
    <source>
        <dbReference type="EMBL" id="TCD05848.1"/>
    </source>
</evidence>
<sequence>MEILKWLTDWYKSNCDGDWEHSYGIKINTLDNPGWFVGIDLVDTKKDGKIINIKVDNTDDDWYSIKSEGSVFEGYGDSSKLPLLISKFKEFVESSNVQVLK</sequence>
<dbReference type="Proteomes" id="UP000291485">
    <property type="component" value="Unassembled WGS sequence"/>
</dbReference>
<protein>
    <submittedName>
        <fullName evidence="1">Rhodanese-related sulfurtransferase</fullName>
    </submittedName>
</protein>
<dbReference type="AlphaFoldDB" id="A0A4R0NYX4"/>
<dbReference type="RefSeq" id="WP_131560414.1">
    <property type="nucleotide sequence ID" value="NZ_SJSN01000012.1"/>
</dbReference>
<keyword evidence="1" id="KW-0808">Transferase</keyword>
<dbReference type="GO" id="GO:0016740">
    <property type="term" value="F:transferase activity"/>
    <property type="evidence" value="ECO:0007669"/>
    <property type="project" value="UniProtKB-KW"/>
</dbReference>
<evidence type="ECO:0000313" key="2">
    <source>
        <dbReference type="Proteomes" id="UP000291485"/>
    </source>
</evidence>
<name>A0A4R0NYX4_9SPHI</name>